<accession>A0ABW5BGE9</accession>
<protein>
    <submittedName>
        <fullName evidence="1">Thiol-disulfide oxidoreductase DCC family protein</fullName>
    </submittedName>
</protein>
<sequence length="140" mass="16555">MRIQDRFDIILFDGVCNLCNDAVDFIIKRDKKNKYKFVSLQDGIAQKLLENYKLTEGFPDSILLVRGNDVFSKSRAALEISKNLSGFWPIFYTLILFPGFLRDPIYDWIARNRYKWFGKKETCRLPNEREKSKFLNSQDL</sequence>
<dbReference type="EMBL" id="JBHUIV010000037">
    <property type="protein sequence ID" value="MFD2203965.1"/>
    <property type="molecule type" value="Genomic_DNA"/>
</dbReference>
<evidence type="ECO:0000313" key="2">
    <source>
        <dbReference type="Proteomes" id="UP001597414"/>
    </source>
</evidence>
<dbReference type="RefSeq" id="WP_380807135.1">
    <property type="nucleotide sequence ID" value="NZ_JBHUIV010000037.1"/>
</dbReference>
<evidence type="ECO:0000313" key="1">
    <source>
        <dbReference type="EMBL" id="MFD2203965.1"/>
    </source>
</evidence>
<dbReference type="PANTHER" id="PTHR33639:SF2">
    <property type="entry name" value="DUF393 DOMAIN-CONTAINING PROTEIN"/>
    <property type="match status" value="1"/>
</dbReference>
<dbReference type="PANTHER" id="PTHR33639">
    <property type="entry name" value="THIOL-DISULFIDE OXIDOREDUCTASE DCC"/>
    <property type="match status" value="1"/>
</dbReference>
<name>A0ABW5BGE9_9BACT</name>
<dbReference type="InterPro" id="IPR052927">
    <property type="entry name" value="DCC_oxidoreductase"/>
</dbReference>
<comment type="caution">
    <text evidence="1">The sequence shown here is derived from an EMBL/GenBank/DDBJ whole genome shotgun (WGS) entry which is preliminary data.</text>
</comment>
<dbReference type="Proteomes" id="UP001597414">
    <property type="component" value="Unassembled WGS sequence"/>
</dbReference>
<organism evidence="1 2">
    <name type="scientific">Shivajiella indica</name>
    <dbReference type="NCBI Taxonomy" id="872115"/>
    <lineage>
        <taxon>Bacteria</taxon>
        <taxon>Pseudomonadati</taxon>
        <taxon>Bacteroidota</taxon>
        <taxon>Cytophagia</taxon>
        <taxon>Cytophagales</taxon>
        <taxon>Cyclobacteriaceae</taxon>
        <taxon>Shivajiella</taxon>
    </lineage>
</organism>
<reference evidence="2" key="1">
    <citation type="journal article" date="2019" name="Int. J. Syst. Evol. Microbiol.">
        <title>The Global Catalogue of Microorganisms (GCM) 10K type strain sequencing project: providing services to taxonomists for standard genome sequencing and annotation.</title>
        <authorList>
            <consortium name="The Broad Institute Genomics Platform"/>
            <consortium name="The Broad Institute Genome Sequencing Center for Infectious Disease"/>
            <person name="Wu L."/>
            <person name="Ma J."/>
        </authorList>
    </citation>
    <scope>NUCLEOTIDE SEQUENCE [LARGE SCALE GENOMIC DNA]</scope>
    <source>
        <strain evidence="2">KCTC 19812</strain>
    </source>
</reference>
<proteinExistence type="predicted"/>
<dbReference type="Pfam" id="PF04134">
    <property type="entry name" value="DCC1-like"/>
    <property type="match status" value="1"/>
</dbReference>
<keyword evidence="2" id="KW-1185">Reference proteome</keyword>
<dbReference type="InterPro" id="IPR007263">
    <property type="entry name" value="DCC1-like"/>
</dbReference>
<gene>
    <name evidence="1" type="ORF">ACFSKV_20490</name>
</gene>